<accession>A0A7Z0SE28</accession>
<dbReference type="InterPro" id="IPR036291">
    <property type="entry name" value="NAD(P)-bd_dom_sf"/>
</dbReference>
<gene>
    <name evidence="2" type="ORF">H0A75_07105</name>
</gene>
<dbReference type="AlphaFoldDB" id="A0A7Z0SE28"/>
<reference evidence="2 3" key="1">
    <citation type="submission" date="2020-05" db="EMBL/GenBank/DDBJ databases">
        <title>Horizontal transmission and recombination maintain forever young bacterial symbiont genomes.</title>
        <authorList>
            <person name="Russell S.L."/>
            <person name="Pepper-Tunick E."/>
            <person name="Svedberg J."/>
            <person name="Byrne A."/>
            <person name="Ruelas Castillo J."/>
            <person name="Vollmers C."/>
            <person name="Beinart R.A."/>
            <person name="Corbett-Detig R."/>
        </authorList>
    </citation>
    <scope>NUCLEOTIDE SEQUENCE [LARGE SCALE GENOMIC DNA]</scope>
    <source>
        <strain evidence="2">4727-3</strain>
    </source>
</reference>
<dbReference type="Gene3D" id="3.40.50.720">
    <property type="entry name" value="NAD(P)-binding Rossmann-like Domain"/>
    <property type="match status" value="1"/>
</dbReference>
<comment type="caution">
    <text evidence="2">The sequence shown here is derived from an EMBL/GenBank/DDBJ whole genome shotgun (WGS) entry which is preliminary data.</text>
</comment>
<dbReference type="EMBL" id="JACCHS010000136">
    <property type="protein sequence ID" value="NYT47364.1"/>
    <property type="molecule type" value="Genomic_DNA"/>
</dbReference>
<evidence type="ECO:0000313" key="2">
    <source>
        <dbReference type="EMBL" id="NYT47364.1"/>
    </source>
</evidence>
<dbReference type="Proteomes" id="UP000537890">
    <property type="component" value="Unassembled WGS sequence"/>
</dbReference>
<evidence type="ECO:0000313" key="3">
    <source>
        <dbReference type="Proteomes" id="UP000537890"/>
    </source>
</evidence>
<evidence type="ECO:0000259" key="1">
    <source>
        <dbReference type="PROSITE" id="PS51201"/>
    </source>
</evidence>
<dbReference type="SUPFAM" id="SSF51735">
    <property type="entry name" value="NAD(P)-binding Rossmann-fold domains"/>
    <property type="match status" value="1"/>
</dbReference>
<dbReference type="PROSITE" id="PS51201">
    <property type="entry name" value="RCK_N"/>
    <property type="match status" value="1"/>
</dbReference>
<proteinExistence type="predicted"/>
<sequence>MVRGLNDAGLHAVVIDENAERIQALKLRNYKTSVPGLTADASVPKHLLEAGVTNQYCRAVVAITSNEDVNLKISAVARLLNPDVRILTMSKMDVFEETLATLGGEVHIVDPFKTFAKVLSGCINNPAFYALNNWLVGDKGATLESQGIRR</sequence>
<dbReference type="Pfam" id="PF02254">
    <property type="entry name" value="TrkA_N"/>
    <property type="match status" value="1"/>
</dbReference>
<protein>
    <submittedName>
        <fullName evidence="2">NAD-binding protein</fullName>
    </submittedName>
</protein>
<feature type="domain" description="RCK N-terminal" evidence="1">
    <location>
        <begin position="1"/>
        <end position="109"/>
    </location>
</feature>
<name>A0A7Z0SE28_9GAMM</name>
<dbReference type="GO" id="GO:0006813">
    <property type="term" value="P:potassium ion transport"/>
    <property type="evidence" value="ECO:0007669"/>
    <property type="project" value="InterPro"/>
</dbReference>
<organism evidence="2 3">
    <name type="scientific">Candidatus Methanofishera endochildressiae</name>
    <dbReference type="NCBI Taxonomy" id="2738884"/>
    <lineage>
        <taxon>Bacteria</taxon>
        <taxon>Pseudomonadati</taxon>
        <taxon>Pseudomonadota</taxon>
        <taxon>Gammaproteobacteria</taxon>
        <taxon>Candidatus Methanofishera</taxon>
    </lineage>
</organism>
<dbReference type="InterPro" id="IPR003148">
    <property type="entry name" value="RCK_N"/>
</dbReference>